<reference evidence="2" key="2">
    <citation type="submission" date="2017-06" db="EMBL/GenBank/DDBJ databases">
        <title>WGS assembly of Brachypodium distachyon.</title>
        <authorList>
            <consortium name="The International Brachypodium Initiative"/>
            <person name="Lucas S."/>
            <person name="Harmon-Smith M."/>
            <person name="Lail K."/>
            <person name="Tice H."/>
            <person name="Grimwood J."/>
            <person name="Bruce D."/>
            <person name="Barry K."/>
            <person name="Shu S."/>
            <person name="Lindquist E."/>
            <person name="Wang M."/>
            <person name="Pitluck S."/>
            <person name="Vogel J.P."/>
            <person name="Garvin D.F."/>
            <person name="Mockler T.C."/>
            <person name="Schmutz J."/>
            <person name="Rokhsar D."/>
            <person name="Bevan M.W."/>
        </authorList>
    </citation>
    <scope>NUCLEOTIDE SEQUENCE</scope>
    <source>
        <strain evidence="2">Bd21</strain>
    </source>
</reference>
<dbReference type="Gramene" id="PNT69278">
    <property type="protein sequence ID" value="PNT69278"/>
    <property type="gene ID" value="BRADI_3g52553v3"/>
</dbReference>
<dbReference type="AlphaFoldDB" id="A0A0Q3FRZ0"/>
<evidence type="ECO:0000256" key="1">
    <source>
        <dbReference type="SAM" id="MobiDB-lite"/>
    </source>
</evidence>
<dbReference type="EMBL" id="CM000882">
    <property type="protein sequence ID" value="PNT69278.1"/>
    <property type="molecule type" value="Genomic_DNA"/>
</dbReference>
<proteinExistence type="predicted"/>
<dbReference type="Gramene" id="KQK00901">
    <property type="protein sequence ID" value="KQK00901"/>
    <property type="gene ID" value="BRADI_3g52553v3"/>
</dbReference>
<keyword evidence="4" id="KW-1185">Reference proteome</keyword>
<gene>
    <name evidence="2" type="ORF">BRADI_3g52553v3</name>
</gene>
<accession>A0A0Q3FRZ0</accession>
<evidence type="ECO:0000313" key="4">
    <source>
        <dbReference type="Proteomes" id="UP000008810"/>
    </source>
</evidence>
<reference evidence="3" key="3">
    <citation type="submission" date="2018-08" db="UniProtKB">
        <authorList>
            <consortium name="EnsemblPlants"/>
        </authorList>
    </citation>
    <scope>IDENTIFICATION</scope>
    <source>
        <strain evidence="3">cv. Bd21</strain>
    </source>
</reference>
<dbReference type="EnsemblPlants" id="KQK00901">
    <property type="protein sequence ID" value="KQK00901"/>
    <property type="gene ID" value="BRADI_3g52553v3"/>
</dbReference>
<feature type="compositionally biased region" description="Polar residues" evidence="1">
    <location>
        <begin position="7"/>
        <end position="19"/>
    </location>
</feature>
<dbReference type="EnsemblPlants" id="PNT69278">
    <property type="protein sequence ID" value="PNT69278"/>
    <property type="gene ID" value="BRADI_3g52553v3"/>
</dbReference>
<name>A0A0Q3FRZ0_BRADI</name>
<organism evidence="2">
    <name type="scientific">Brachypodium distachyon</name>
    <name type="common">Purple false brome</name>
    <name type="synonym">Trachynia distachya</name>
    <dbReference type="NCBI Taxonomy" id="15368"/>
    <lineage>
        <taxon>Eukaryota</taxon>
        <taxon>Viridiplantae</taxon>
        <taxon>Streptophyta</taxon>
        <taxon>Embryophyta</taxon>
        <taxon>Tracheophyta</taxon>
        <taxon>Spermatophyta</taxon>
        <taxon>Magnoliopsida</taxon>
        <taxon>Liliopsida</taxon>
        <taxon>Poales</taxon>
        <taxon>Poaceae</taxon>
        <taxon>BOP clade</taxon>
        <taxon>Pooideae</taxon>
        <taxon>Stipodae</taxon>
        <taxon>Brachypodieae</taxon>
        <taxon>Brachypodium</taxon>
    </lineage>
</organism>
<dbReference type="Proteomes" id="UP000008810">
    <property type="component" value="Chromosome 3"/>
</dbReference>
<reference evidence="2 3" key="1">
    <citation type="journal article" date="2010" name="Nature">
        <title>Genome sequencing and analysis of the model grass Brachypodium distachyon.</title>
        <authorList>
            <consortium name="International Brachypodium Initiative"/>
        </authorList>
    </citation>
    <scope>NUCLEOTIDE SEQUENCE [LARGE SCALE GENOMIC DNA]</scope>
    <source>
        <strain evidence="2 3">Bd21</strain>
    </source>
</reference>
<evidence type="ECO:0000313" key="2">
    <source>
        <dbReference type="EMBL" id="KQK00901.1"/>
    </source>
</evidence>
<dbReference type="InParanoid" id="A0A0Q3FRZ0"/>
<dbReference type="EMBL" id="CM000882">
    <property type="protein sequence ID" value="KQK00901.1"/>
    <property type="molecule type" value="Genomic_DNA"/>
</dbReference>
<protein>
    <submittedName>
        <fullName evidence="2 3">Uncharacterized protein</fullName>
    </submittedName>
</protein>
<sequence>MVHMFEHQSQPNQGESSYTKPAWKKAKLDPKEEDPLLSTLKFGLERVATALEKSGKDPEAIQIFGMI</sequence>
<feature type="region of interest" description="Disordered" evidence="1">
    <location>
        <begin position="1"/>
        <end position="31"/>
    </location>
</feature>
<evidence type="ECO:0000313" key="3">
    <source>
        <dbReference type="EnsemblPlants" id="KQK00901"/>
    </source>
</evidence>